<proteinExistence type="predicted"/>
<evidence type="ECO:0000313" key="1">
    <source>
        <dbReference type="EMBL" id="BCU69853.1"/>
    </source>
</evidence>
<dbReference type="EMBL" id="AP024597">
    <property type="protein sequence ID" value="BCU69853.1"/>
    <property type="molecule type" value="Genomic_DNA"/>
</dbReference>
<keyword evidence="2" id="KW-1185">Reference proteome</keyword>
<protein>
    <submittedName>
        <fullName evidence="1">Uncharacterized protein</fullName>
    </submittedName>
</protein>
<accession>A0A8D5ZES8</accession>
<dbReference type="RefSeq" id="WP_221289884.1">
    <property type="nucleotide sequence ID" value="NZ_AP024597.1"/>
</dbReference>
<gene>
    <name evidence="1" type="ORF">KN1_11500</name>
</gene>
<dbReference type="AlphaFoldDB" id="A0A8D5ZES8"/>
<dbReference type="GeneID" id="66162885"/>
<reference evidence="1 2" key="1">
    <citation type="submission" date="2021-04" db="EMBL/GenBank/DDBJ databases">
        <title>Complete genome sequence of Stygiolobus sp. KN-1.</title>
        <authorList>
            <person name="Nakamura K."/>
            <person name="Sakai H."/>
            <person name="Kurosawa N."/>
        </authorList>
    </citation>
    <scope>NUCLEOTIDE SEQUENCE [LARGE SCALE GENOMIC DNA]</scope>
    <source>
        <strain evidence="1 2">KN-1</strain>
    </source>
</reference>
<dbReference type="Proteomes" id="UP000825123">
    <property type="component" value="Chromosome"/>
</dbReference>
<organism evidence="1 2">
    <name type="scientific">Stygiolobus caldivivus</name>
    <dbReference type="NCBI Taxonomy" id="2824673"/>
    <lineage>
        <taxon>Archaea</taxon>
        <taxon>Thermoproteota</taxon>
        <taxon>Thermoprotei</taxon>
        <taxon>Sulfolobales</taxon>
        <taxon>Sulfolobaceae</taxon>
        <taxon>Stygiolobus</taxon>
    </lineage>
</organism>
<sequence length="164" mass="19207">MNVRLPKRVVYSDNTSEVLAKDYVKAEGNLRLFTKDVQKFLRDLKSRGFKETALEIRKGESYSLTKRIGVWEVHVRIYPDGFVDPHLEVSREYFQHLNSPSVSFAYELMLMFPYLELYNHGKRVVRVEGVYEEKLSPPSHLVPWKPVTIPCVAYLILKVVQRAY</sequence>
<dbReference type="KEGG" id="csty:KN1_11500"/>
<name>A0A8D5ZES8_9CREN</name>
<evidence type="ECO:0000313" key="2">
    <source>
        <dbReference type="Proteomes" id="UP000825123"/>
    </source>
</evidence>